<feature type="transmembrane region" description="Helical" evidence="7">
    <location>
        <begin position="370"/>
        <end position="390"/>
    </location>
</feature>
<evidence type="ECO:0000256" key="6">
    <source>
        <dbReference type="SAM" id="MobiDB-lite"/>
    </source>
</evidence>
<feature type="transmembrane region" description="Helical" evidence="7">
    <location>
        <begin position="247"/>
        <end position="272"/>
    </location>
</feature>
<dbReference type="PANTHER" id="PTHR12778:SF10">
    <property type="entry name" value="MAJOR FACILITATOR SUPERFAMILY DOMAIN-CONTAINING PROTEIN 3"/>
    <property type="match status" value="1"/>
</dbReference>
<evidence type="ECO:0000256" key="2">
    <source>
        <dbReference type="ARBA" id="ARBA00022448"/>
    </source>
</evidence>
<evidence type="ECO:0000256" key="1">
    <source>
        <dbReference type="ARBA" id="ARBA00004651"/>
    </source>
</evidence>
<evidence type="ECO:0000259" key="8">
    <source>
        <dbReference type="PROSITE" id="PS50850"/>
    </source>
</evidence>
<dbReference type="SUPFAM" id="SSF103473">
    <property type="entry name" value="MFS general substrate transporter"/>
    <property type="match status" value="1"/>
</dbReference>
<evidence type="ECO:0000256" key="7">
    <source>
        <dbReference type="SAM" id="Phobius"/>
    </source>
</evidence>
<feature type="transmembrane region" description="Helical" evidence="7">
    <location>
        <begin position="305"/>
        <end position="329"/>
    </location>
</feature>
<dbReference type="EMBL" id="QGSZ01000328">
    <property type="protein sequence ID" value="RQW97043.1"/>
    <property type="molecule type" value="Genomic_DNA"/>
</dbReference>
<feature type="transmembrane region" description="Helical" evidence="7">
    <location>
        <begin position="42"/>
        <end position="61"/>
    </location>
</feature>
<comment type="subcellular location">
    <subcellularLocation>
        <location evidence="1">Cell membrane</location>
        <topology evidence="1">Multi-pass membrane protein</topology>
    </subcellularLocation>
</comment>
<keyword evidence="4 7" id="KW-1133">Transmembrane helix</keyword>
<gene>
    <name evidence="9" type="ORF">DLJ59_30165</name>
</gene>
<reference evidence="9 10" key="1">
    <citation type="submission" date="2018-05" db="EMBL/GenBank/DDBJ databases">
        <title>Micromonospora from Atacama Desert.</title>
        <authorList>
            <person name="Carro L."/>
            <person name="Goodfellow M."/>
            <person name="Klenk H.-P."/>
        </authorList>
    </citation>
    <scope>NUCLEOTIDE SEQUENCE [LARGE SCALE GENOMIC DNA]</scope>
    <source>
        <strain evidence="9 10">LB39</strain>
    </source>
</reference>
<feature type="transmembrane region" description="Helical" evidence="7">
    <location>
        <begin position="279"/>
        <end position="299"/>
    </location>
</feature>
<dbReference type="Gene3D" id="1.20.1250.20">
    <property type="entry name" value="MFS general substrate transporter like domains"/>
    <property type="match status" value="1"/>
</dbReference>
<dbReference type="InterPro" id="IPR036259">
    <property type="entry name" value="MFS_trans_sf"/>
</dbReference>
<dbReference type="Pfam" id="PF07690">
    <property type="entry name" value="MFS_1"/>
    <property type="match status" value="1"/>
</dbReference>
<feature type="transmembrane region" description="Helical" evidence="7">
    <location>
        <begin position="73"/>
        <end position="93"/>
    </location>
</feature>
<dbReference type="InterPro" id="IPR020846">
    <property type="entry name" value="MFS_dom"/>
</dbReference>
<keyword evidence="5 7" id="KW-0472">Membrane</keyword>
<dbReference type="InterPro" id="IPR004752">
    <property type="entry name" value="AmpG_permease/AT-1"/>
</dbReference>
<dbReference type="RefSeq" id="WP_124776888.1">
    <property type="nucleotide sequence ID" value="NZ_QGSZ01000328.1"/>
</dbReference>
<feature type="domain" description="Major facilitator superfamily (MFS) profile" evidence="8">
    <location>
        <begin position="1"/>
        <end position="190"/>
    </location>
</feature>
<dbReference type="PANTHER" id="PTHR12778">
    <property type="entry name" value="SOLUTE CARRIER FAMILY 33 ACETYL-COA TRANSPORTER -RELATED"/>
    <property type="match status" value="1"/>
</dbReference>
<feature type="transmembrane region" description="Helical" evidence="7">
    <location>
        <begin position="165"/>
        <end position="183"/>
    </location>
</feature>
<dbReference type="GO" id="GO:0022857">
    <property type="term" value="F:transmembrane transporter activity"/>
    <property type="evidence" value="ECO:0007669"/>
    <property type="project" value="InterPro"/>
</dbReference>
<comment type="caution">
    <text evidence="9">The sequence shown here is derived from an EMBL/GenBank/DDBJ whole genome shotgun (WGS) entry which is preliminary data.</text>
</comment>
<dbReference type="InterPro" id="IPR011701">
    <property type="entry name" value="MFS"/>
</dbReference>
<dbReference type="GO" id="GO:0005886">
    <property type="term" value="C:plasma membrane"/>
    <property type="evidence" value="ECO:0007669"/>
    <property type="project" value="UniProtKB-SubCell"/>
</dbReference>
<dbReference type="OrthoDB" id="9787815at2"/>
<accession>A0A3N9W837</accession>
<keyword evidence="2" id="KW-0813">Transport</keyword>
<feature type="transmembrane region" description="Helical" evidence="7">
    <location>
        <begin position="99"/>
        <end position="120"/>
    </location>
</feature>
<dbReference type="AlphaFoldDB" id="A0A3N9W837"/>
<keyword evidence="3 7" id="KW-0812">Transmembrane</keyword>
<evidence type="ECO:0000256" key="5">
    <source>
        <dbReference type="ARBA" id="ARBA00023136"/>
    </source>
</evidence>
<sequence length="437" mass="45167">MKGRLGTLTALYVTQYLGVGFITVGLTAILRDGGTSLDTLALLQIVGLIWPIKFLWAPLLDRYGSRHRGHYRSWLLVLQSALVLALLALLPFASPADALGPIIAICAAYVFFSATQDIAVDAVAVRMLAELARGTGNGIQVAASYLGNLLGGGACVLVYDQFGWAPAIGLLAAMTAVGLLVVWRFREPPRTDRVERVGTAYRALLSVFGQPGCRWWTFGVVPLVYVGAGMAYALVTPALVDAGWSLGRIGVVTGVVTSAPAIVTGLVAGLGIGRFGRGGVLVAGGLALTVSTLLLLPLMNGQAPLGGTVTALCCFMVAYTIANVVLYTVNMDYSRPDTGGTDFTVLSSFGLVCSFVASSIGLAAADRVGYPPVAVAAIVLVAAGVALGLAHQRRFPRRPGPTAGLKAEQPIAGEPAQQPIAGEPAQQPAGDGVKAVA</sequence>
<feature type="transmembrane region" description="Helical" evidence="7">
    <location>
        <begin position="141"/>
        <end position="159"/>
    </location>
</feature>
<feature type="transmembrane region" description="Helical" evidence="7">
    <location>
        <begin position="12"/>
        <end position="30"/>
    </location>
</feature>
<organism evidence="9 10">
    <name type="scientific">Micromonospora inaquosa</name>
    <dbReference type="NCBI Taxonomy" id="2203716"/>
    <lineage>
        <taxon>Bacteria</taxon>
        <taxon>Bacillati</taxon>
        <taxon>Actinomycetota</taxon>
        <taxon>Actinomycetes</taxon>
        <taxon>Micromonosporales</taxon>
        <taxon>Micromonosporaceae</taxon>
        <taxon>Micromonospora</taxon>
    </lineage>
</organism>
<keyword evidence="10" id="KW-1185">Reference proteome</keyword>
<evidence type="ECO:0000313" key="9">
    <source>
        <dbReference type="EMBL" id="RQW97043.1"/>
    </source>
</evidence>
<dbReference type="Proteomes" id="UP000282312">
    <property type="component" value="Unassembled WGS sequence"/>
</dbReference>
<evidence type="ECO:0000256" key="4">
    <source>
        <dbReference type="ARBA" id="ARBA00022989"/>
    </source>
</evidence>
<dbReference type="PROSITE" id="PS50850">
    <property type="entry name" value="MFS"/>
    <property type="match status" value="1"/>
</dbReference>
<evidence type="ECO:0000313" key="10">
    <source>
        <dbReference type="Proteomes" id="UP000282312"/>
    </source>
</evidence>
<protein>
    <submittedName>
        <fullName evidence="9">MFS transporter</fullName>
    </submittedName>
</protein>
<proteinExistence type="predicted"/>
<name>A0A3N9W837_9ACTN</name>
<evidence type="ECO:0000256" key="3">
    <source>
        <dbReference type="ARBA" id="ARBA00022692"/>
    </source>
</evidence>
<feature type="transmembrane region" description="Helical" evidence="7">
    <location>
        <begin position="215"/>
        <end position="235"/>
    </location>
</feature>
<feature type="transmembrane region" description="Helical" evidence="7">
    <location>
        <begin position="341"/>
        <end position="364"/>
    </location>
</feature>
<feature type="region of interest" description="Disordered" evidence="6">
    <location>
        <begin position="397"/>
        <end position="437"/>
    </location>
</feature>